<reference evidence="3" key="1">
    <citation type="submission" date="2016-11" db="EMBL/GenBank/DDBJ databases">
        <authorList>
            <person name="Varghese N."/>
            <person name="Submissions S."/>
        </authorList>
    </citation>
    <scope>NUCLEOTIDE SEQUENCE [LARGE SCALE GENOMIC DNA]</scope>
    <source>
        <strain evidence="3">DSM 11792</strain>
    </source>
</reference>
<name>A0A1M4VQ07_9FIRM</name>
<keyword evidence="2" id="KW-0255">Endonuclease</keyword>
<sequence length="226" mass="25608">MSIQAGKEAVRETSAVYAVDRESEKTPGRMTFEEFLAWGDEDTRAEWVDGEVVVLTPAAVRHQRIARFLVDLLGNFVLMRQLGEVIPAPFIIKLPAPLKRGREPDIVFISRERLHRLTPTYFDGAPDLVVEITSPESFARDRGEKYVEYEAAGVKEYWLIDPDRQQAEFYRLGEDGRYRLHTAGAGGVYHSEVIPGLHSPMKKSKSVMSGLALSQIDINEKDRLLY</sequence>
<dbReference type="PANTHER" id="PTHR34107:SF4">
    <property type="entry name" value="SLL1222 PROTEIN"/>
    <property type="match status" value="1"/>
</dbReference>
<keyword evidence="3" id="KW-1185">Reference proteome</keyword>
<dbReference type="CDD" id="cd06260">
    <property type="entry name" value="DUF820-like"/>
    <property type="match status" value="1"/>
</dbReference>
<dbReference type="SUPFAM" id="SSF52980">
    <property type="entry name" value="Restriction endonuclease-like"/>
    <property type="match status" value="1"/>
</dbReference>
<proteinExistence type="predicted"/>
<evidence type="ECO:0000313" key="2">
    <source>
        <dbReference type="EMBL" id="SHE70940.1"/>
    </source>
</evidence>
<dbReference type="RefSeq" id="WP_242655823.1">
    <property type="nucleotide sequence ID" value="NZ_FQUW01000008.1"/>
</dbReference>
<evidence type="ECO:0000313" key="3">
    <source>
        <dbReference type="Proteomes" id="UP000184196"/>
    </source>
</evidence>
<dbReference type="AlphaFoldDB" id="A0A1M4VQ07"/>
<feature type="domain" description="Putative restriction endonuclease" evidence="1">
    <location>
        <begin position="32"/>
        <end position="199"/>
    </location>
</feature>
<dbReference type="InterPro" id="IPR011335">
    <property type="entry name" value="Restrct_endonuc-II-like"/>
</dbReference>
<dbReference type="GO" id="GO:0004519">
    <property type="term" value="F:endonuclease activity"/>
    <property type="evidence" value="ECO:0007669"/>
    <property type="project" value="UniProtKB-KW"/>
</dbReference>
<protein>
    <submittedName>
        <fullName evidence="2">Endonuclease, Uma2 family (Restriction endonuclease fold)</fullName>
    </submittedName>
</protein>
<dbReference type="Gene3D" id="3.90.1570.10">
    <property type="entry name" value="tt1808, chain A"/>
    <property type="match status" value="1"/>
</dbReference>
<dbReference type="Proteomes" id="UP000184196">
    <property type="component" value="Unassembled WGS sequence"/>
</dbReference>
<evidence type="ECO:0000259" key="1">
    <source>
        <dbReference type="Pfam" id="PF05685"/>
    </source>
</evidence>
<keyword evidence="2" id="KW-0540">Nuclease</keyword>
<dbReference type="PANTHER" id="PTHR34107">
    <property type="entry name" value="SLL0198 PROTEIN-RELATED"/>
    <property type="match status" value="1"/>
</dbReference>
<dbReference type="InterPro" id="IPR012296">
    <property type="entry name" value="Nuclease_put_TT1808"/>
</dbReference>
<dbReference type="InterPro" id="IPR008538">
    <property type="entry name" value="Uma2"/>
</dbReference>
<dbReference type="EMBL" id="FQUW01000008">
    <property type="protein sequence ID" value="SHE70940.1"/>
    <property type="molecule type" value="Genomic_DNA"/>
</dbReference>
<dbReference type="Pfam" id="PF05685">
    <property type="entry name" value="Uma2"/>
    <property type="match status" value="1"/>
</dbReference>
<keyword evidence="2" id="KW-0378">Hydrolase</keyword>
<accession>A0A1M4VQ07</accession>
<organism evidence="2 3">
    <name type="scientific">Desulfofundulus australicus DSM 11792</name>
    <dbReference type="NCBI Taxonomy" id="1121425"/>
    <lineage>
        <taxon>Bacteria</taxon>
        <taxon>Bacillati</taxon>
        <taxon>Bacillota</taxon>
        <taxon>Clostridia</taxon>
        <taxon>Eubacteriales</taxon>
        <taxon>Peptococcaceae</taxon>
        <taxon>Desulfofundulus</taxon>
    </lineage>
</organism>
<gene>
    <name evidence="2" type="ORF">SAMN02745218_00708</name>
</gene>